<evidence type="ECO:0000313" key="3">
    <source>
        <dbReference type="Proteomes" id="UP001595387"/>
    </source>
</evidence>
<comment type="caution">
    <text evidence="2">The sequence shown here is derived from an EMBL/GenBank/DDBJ whole genome shotgun (WGS) entry which is preliminary data.</text>
</comment>
<dbReference type="Gene3D" id="3.40.50.1820">
    <property type="entry name" value="alpha/beta hydrolase"/>
    <property type="match status" value="1"/>
</dbReference>
<keyword evidence="3" id="KW-1185">Reference proteome</keyword>
<dbReference type="RefSeq" id="WP_390302374.1">
    <property type="nucleotide sequence ID" value="NZ_JBHRRZ010000003.1"/>
</dbReference>
<dbReference type="PANTHER" id="PTHR11614">
    <property type="entry name" value="PHOSPHOLIPASE-RELATED"/>
    <property type="match status" value="1"/>
</dbReference>
<dbReference type="Pfam" id="PF12146">
    <property type="entry name" value="Hydrolase_4"/>
    <property type="match status" value="1"/>
</dbReference>
<gene>
    <name evidence="2" type="ORF">ACFODW_02355</name>
</gene>
<evidence type="ECO:0000313" key="2">
    <source>
        <dbReference type="EMBL" id="MFC2947208.1"/>
    </source>
</evidence>
<proteinExistence type="predicted"/>
<dbReference type="InterPro" id="IPR022742">
    <property type="entry name" value="Hydrolase_4"/>
</dbReference>
<accession>A0ABV7A2R0</accession>
<dbReference type="InterPro" id="IPR051044">
    <property type="entry name" value="MAG_DAG_Lipase"/>
</dbReference>
<sequence>MKKQVIILETEYWQLMSDKTEVYTKKWHQPGTEPKAIVQLAHGMVEHINRYNEFAEYLLDQGIFVYGNDHRGHGKTAVKQGKFGYFAEKDGFARVTRDLIEITERIRQDHPAVPIFLLGHSMGSFMVRRYIQSESKELSGAIMMGTGYYSNILSRFGRGISSILPRDQESAFMHELVFGFNNRRIAQKVTSFDWLSSDPEEVQAFLDDPYTDFIPTGSFFHDLMTGISEIHNRQKLNAVRSDLPLLFISGAQDPVGAYEKGIWKTARLYLKAGVQDITAMLFPEGRHEILHEVNKEEVFEQIYAWIHHRIK</sequence>
<name>A0ABV7A2R0_9BACI</name>
<keyword evidence="2" id="KW-0378">Hydrolase</keyword>
<reference evidence="3" key="1">
    <citation type="journal article" date="2019" name="Int. J. Syst. Evol. Microbiol.">
        <title>The Global Catalogue of Microorganisms (GCM) 10K type strain sequencing project: providing services to taxonomists for standard genome sequencing and annotation.</title>
        <authorList>
            <consortium name="The Broad Institute Genomics Platform"/>
            <consortium name="The Broad Institute Genome Sequencing Center for Infectious Disease"/>
            <person name="Wu L."/>
            <person name="Ma J."/>
        </authorList>
    </citation>
    <scope>NUCLEOTIDE SEQUENCE [LARGE SCALE GENOMIC DNA]</scope>
    <source>
        <strain evidence="3">KCTC 13193</strain>
    </source>
</reference>
<dbReference type="EMBL" id="JBHRRZ010000003">
    <property type="protein sequence ID" value="MFC2947208.1"/>
    <property type="molecule type" value="Genomic_DNA"/>
</dbReference>
<feature type="domain" description="Serine aminopeptidase S33" evidence="1">
    <location>
        <begin position="33"/>
        <end position="293"/>
    </location>
</feature>
<dbReference type="InterPro" id="IPR029058">
    <property type="entry name" value="AB_hydrolase_fold"/>
</dbReference>
<dbReference type="GO" id="GO:0016787">
    <property type="term" value="F:hydrolase activity"/>
    <property type="evidence" value="ECO:0007669"/>
    <property type="project" value="UniProtKB-KW"/>
</dbReference>
<evidence type="ECO:0000259" key="1">
    <source>
        <dbReference type="Pfam" id="PF12146"/>
    </source>
</evidence>
<protein>
    <submittedName>
        <fullName evidence="2">Alpha/beta hydrolase</fullName>
    </submittedName>
</protein>
<dbReference type="SUPFAM" id="SSF53474">
    <property type="entry name" value="alpha/beta-Hydrolases"/>
    <property type="match status" value="1"/>
</dbReference>
<dbReference type="Proteomes" id="UP001595387">
    <property type="component" value="Unassembled WGS sequence"/>
</dbReference>
<organism evidence="2 3">
    <name type="scientific">Virgibacillus sediminis</name>
    <dbReference type="NCBI Taxonomy" id="202260"/>
    <lineage>
        <taxon>Bacteria</taxon>
        <taxon>Bacillati</taxon>
        <taxon>Bacillota</taxon>
        <taxon>Bacilli</taxon>
        <taxon>Bacillales</taxon>
        <taxon>Bacillaceae</taxon>
        <taxon>Virgibacillus</taxon>
    </lineage>
</organism>